<sequence length="307" mass="34287">MNGRFAPGWYQSATVRGRPRRTLDEDREAGLRVFPEHLVPHLRHEGLADVGADARQALLAQHFYQYMLFTTHLETKVVNRGAALVAHGEVDVDLSPEARLDAFKIYCDEGYHALFSLDVVQQVEKALAVPVLPYDFAPRLARLERTAERFLPGLDSLGRLLQVVAFETVVTRYLAQIPRDETVFRVVREVVGDHVSDEVHHHAYFVRLFRELWTSLSPALRVKVACSMPHFVDDCLRPDLAPVRAALLSAGVAPATADAVIADCYREDVLTAGVRESGRHTLKLCESVGAFDIPEAREQAHLLGLLP</sequence>
<comment type="caution">
    <text evidence="1">The sequence shown here is derived from an EMBL/GenBank/DDBJ whole genome shotgun (WGS) entry which is preliminary data.</text>
</comment>
<dbReference type="EMBL" id="BNBC01000016">
    <property type="protein sequence ID" value="GHE78595.1"/>
    <property type="molecule type" value="Genomic_DNA"/>
</dbReference>
<name>A0A919DUC1_9ACTN</name>
<dbReference type="AlphaFoldDB" id="A0A919DUC1"/>
<dbReference type="InterPro" id="IPR012348">
    <property type="entry name" value="RNR-like"/>
</dbReference>
<organism evidence="1 2">
    <name type="scientific">Streptomyces spiralis</name>
    <dbReference type="NCBI Taxonomy" id="66376"/>
    <lineage>
        <taxon>Bacteria</taxon>
        <taxon>Bacillati</taxon>
        <taxon>Actinomycetota</taxon>
        <taxon>Actinomycetes</taxon>
        <taxon>Kitasatosporales</taxon>
        <taxon>Streptomycetaceae</taxon>
        <taxon>Streptomyces</taxon>
    </lineage>
</organism>
<dbReference type="RefSeq" id="WP_189901635.1">
    <property type="nucleotide sequence ID" value="NZ_BNBC01000016.1"/>
</dbReference>
<dbReference type="Gene3D" id="1.10.620.20">
    <property type="entry name" value="Ribonucleotide Reductase, subunit A"/>
    <property type="match status" value="1"/>
</dbReference>
<evidence type="ECO:0000313" key="1">
    <source>
        <dbReference type="EMBL" id="GHE78595.1"/>
    </source>
</evidence>
<dbReference type="Pfam" id="PF11583">
    <property type="entry name" value="AurF"/>
    <property type="match status" value="1"/>
</dbReference>
<evidence type="ECO:0008006" key="3">
    <source>
        <dbReference type="Google" id="ProtNLM"/>
    </source>
</evidence>
<protein>
    <recommendedName>
        <fullName evidence="3">p-aminobenzoate N-oxygenase AurF</fullName>
    </recommendedName>
</protein>
<evidence type="ECO:0000313" key="2">
    <source>
        <dbReference type="Proteomes" id="UP000641386"/>
    </source>
</evidence>
<accession>A0A919DUC1</accession>
<dbReference type="Proteomes" id="UP000641386">
    <property type="component" value="Unassembled WGS sequence"/>
</dbReference>
<reference evidence="1" key="2">
    <citation type="submission" date="2020-09" db="EMBL/GenBank/DDBJ databases">
        <authorList>
            <person name="Sun Q."/>
            <person name="Ohkuma M."/>
        </authorList>
    </citation>
    <scope>NUCLEOTIDE SEQUENCE</scope>
    <source>
        <strain evidence="1">JCM 3302</strain>
    </source>
</reference>
<gene>
    <name evidence="1" type="ORF">GCM10014715_37300</name>
</gene>
<proteinExistence type="predicted"/>
<keyword evidence="2" id="KW-1185">Reference proteome</keyword>
<reference evidence="1" key="1">
    <citation type="journal article" date="2014" name="Int. J. Syst. Evol. Microbiol.">
        <title>Complete genome sequence of Corynebacterium casei LMG S-19264T (=DSM 44701T), isolated from a smear-ripened cheese.</title>
        <authorList>
            <consortium name="US DOE Joint Genome Institute (JGI-PGF)"/>
            <person name="Walter F."/>
            <person name="Albersmeier A."/>
            <person name="Kalinowski J."/>
            <person name="Ruckert C."/>
        </authorList>
    </citation>
    <scope>NUCLEOTIDE SEQUENCE</scope>
    <source>
        <strain evidence="1">JCM 3302</strain>
    </source>
</reference>
<dbReference type="InterPro" id="IPR025859">
    <property type="entry name" value="AurF/CmlI"/>
</dbReference>
<dbReference type="GO" id="GO:0016491">
    <property type="term" value="F:oxidoreductase activity"/>
    <property type="evidence" value="ECO:0007669"/>
    <property type="project" value="InterPro"/>
</dbReference>